<dbReference type="EC" id="2.7.13.3" evidence="2"/>
<dbReference type="InterPro" id="IPR036890">
    <property type="entry name" value="HATPase_C_sf"/>
</dbReference>
<dbReference type="Proteomes" id="UP000765160">
    <property type="component" value="Unassembled WGS sequence"/>
</dbReference>
<dbReference type="GO" id="GO:0016301">
    <property type="term" value="F:kinase activity"/>
    <property type="evidence" value="ECO:0007669"/>
    <property type="project" value="UniProtKB-KW"/>
</dbReference>
<comment type="catalytic activity">
    <reaction evidence="1">
        <text>ATP + protein L-histidine = ADP + protein N-phospho-L-histidine.</text>
        <dbReference type="EC" id="2.7.13.3"/>
    </reaction>
</comment>
<feature type="domain" description="Histidine kinase" evidence="10">
    <location>
        <begin position="281"/>
        <end position="497"/>
    </location>
</feature>
<evidence type="ECO:0000256" key="8">
    <source>
        <dbReference type="ARBA" id="ARBA00023012"/>
    </source>
</evidence>
<keyword evidence="9" id="KW-0812">Transmembrane</keyword>
<evidence type="ECO:0000256" key="7">
    <source>
        <dbReference type="ARBA" id="ARBA00022840"/>
    </source>
</evidence>
<accession>A0ABX1F1M8</accession>
<protein>
    <recommendedName>
        <fullName evidence="2">histidine kinase</fullName>
        <ecNumber evidence="2">2.7.13.3</ecNumber>
    </recommendedName>
</protein>
<dbReference type="SMART" id="SM00387">
    <property type="entry name" value="HATPase_c"/>
    <property type="match status" value="1"/>
</dbReference>
<evidence type="ECO:0000256" key="6">
    <source>
        <dbReference type="ARBA" id="ARBA00022777"/>
    </source>
</evidence>
<dbReference type="Pfam" id="PF17158">
    <property type="entry name" value="MASE4"/>
    <property type="match status" value="1"/>
</dbReference>
<evidence type="ECO:0000256" key="9">
    <source>
        <dbReference type="SAM" id="Phobius"/>
    </source>
</evidence>
<dbReference type="InterPro" id="IPR003594">
    <property type="entry name" value="HATPase_dom"/>
</dbReference>
<keyword evidence="4" id="KW-0808">Transferase</keyword>
<evidence type="ECO:0000256" key="3">
    <source>
        <dbReference type="ARBA" id="ARBA00022553"/>
    </source>
</evidence>
<evidence type="ECO:0000256" key="4">
    <source>
        <dbReference type="ARBA" id="ARBA00022679"/>
    </source>
</evidence>
<name>A0ABX1F1M8_9PROT</name>
<keyword evidence="8" id="KW-0902">Two-component regulatory system</keyword>
<dbReference type="Gene3D" id="1.10.287.130">
    <property type="match status" value="1"/>
</dbReference>
<dbReference type="Pfam" id="PF00512">
    <property type="entry name" value="HisKA"/>
    <property type="match status" value="1"/>
</dbReference>
<dbReference type="CDD" id="cd00082">
    <property type="entry name" value="HisKA"/>
    <property type="match status" value="1"/>
</dbReference>
<evidence type="ECO:0000256" key="1">
    <source>
        <dbReference type="ARBA" id="ARBA00000085"/>
    </source>
</evidence>
<reference evidence="11 12" key="1">
    <citation type="submission" date="2020-03" db="EMBL/GenBank/DDBJ databases">
        <title>Roseomonas selenitidurans sp. nov. isolated from soil.</title>
        <authorList>
            <person name="Liu H."/>
        </authorList>
    </citation>
    <scope>NUCLEOTIDE SEQUENCE [LARGE SCALE GENOMIC DNA]</scope>
    <source>
        <strain evidence="11 12">JCM 15073</strain>
    </source>
</reference>
<keyword evidence="7" id="KW-0067">ATP-binding</keyword>
<keyword evidence="3" id="KW-0597">Phosphoprotein</keyword>
<dbReference type="PANTHER" id="PTHR43065">
    <property type="entry name" value="SENSOR HISTIDINE KINASE"/>
    <property type="match status" value="1"/>
</dbReference>
<dbReference type="EMBL" id="JAAVTX010000004">
    <property type="protein sequence ID" value="NKE46218.1"/>
    <property type="molecule type" value="Genomic_DNA"/>
</dbReference>
<dbReference type="Gene3D" id="3.30.565.10">
    <property type="entry name" value="Histidine kinase-like ATPase, C-terminal domain"/>
    <property type="match status" value="1"/>
</dbReference>
<keyword evidence="5" id="KW-0547">Nucleotide-binding</keyword>
<sequence>MASLLFGLALAAPHAQTPLAGSEVLLPAYAAALVVIELVTGALLLALFSVHRILAVMLLAAAYLFSGLMAVPWALTFPGVFDAMGLPPAGPQTTASIAAVRRLGFALLLLTYAVLACRQTRRAAPRYSGMVIAACILAVFAAAAGLAVLIIRNDALLPRFMMDAATITVNWTYFAVLVAAVYAATLAILLLRGWSVLDLWLTVVTFSLLIDILMLSFISEGLRLSLGWWAGRLYGLVAAMVVLLVLLAQTTALSAQLTRAVAAERRAREARLLSMQALSASIAHEVNQPLASMVTNADAGLRWLARNPPDLAETRAALERIGREGLRAGRIIDGIRAIFRKGGQERAALDLNRLLQAVLTRCEAEARPHGVTLELRLGERLPPVSGSAAQLEQVVSNLATNAFEAMSGIKGRPLVLRITSHAAPEGEVQVSFADTGHGVAEEQRRHIFEPFFTTKPEGTGMGLMYCQSILEAHGGRLWVEDNVPHGAIFHFALPAAPGAAAPRDIAA</sequence>
<feature type="transmembrane region" description="Helical" evidence="9">
    <location>
        <begin position="25"/>
        <end position="47"/>
    </location>
</feature>
<evidence type="ECO:0000313" key="11">
    <source>
        <dbReference type="EMBL" id="NKE46218.1"/>
    </source>
</evidence>
<dbReference type="PRINTS" id="PR00344">
    <property type="entry name" value="BCTRLSENSOR"/>
</dbReference>
<dbReference type="PROSITE" id="PS50109">
    <property type="entry name" value="HIS_KIN"/>
    <property type="match status" value="1"/>
</dbReference>
<evidence type="ECO:0000313" key="12">
    <source>
        <dbReference type="Proteomes" id="UP000765160"/>
    </source>
</evidence>
<keyword evidence="6 11" id="KW-0418">Kinase</keyword>
<dbReference type="InterPro" id="IPR005467">
    <property type="entry name" value="His_kinase_dom"/>
</dbReference>
<gene>
    <name evidence="11" type="ORF">HB662_15640</name>
</gene>
<feature type="transmembrane region" description="Helical" evidence="9">
    <location>
        <begin position="54"/>
        <end position="75"/>
    </location>
</feature>
<keyword evidence="9" id="KW-1133">Transmembrane helix</keyword>
<dbReference type="SUPFAM" id="SSF55874">
    <property type="entry name" value="ATPase domain of HSP90 chaperone/DNA topoisomerase II/histidine kinase"/>
    <property type="match status" value="1"/>
</dbReference>
<dbReference type="InterPro" id="IPR033424">
    <property type="entry name" value="MASE4"/>
</dbReference>
<evidence type="ECO:0000259" key="10">
    <source>
        <dbReference type="PROSITE" id="PS50109"/>
    </source>
</evidence>
<feature type="transmembrane region" description="Helical" evidence="9">
    <location>
        <begin position="171"/>
        <end position="191"/>
    </location>
</feature>
<proteinExistence type="predicted"/>
<organism evidence="11 12">
    <name type="scientific">Falsiroseomonas frigidaquae</name>
    <dbReference type="NCBI Taxonomy" id="487318"/>
    <lineage>
        <taxon>Bacteria</taxon>
        <taxon>Pseudomonadati</taxon>
        <taxon>Pseudomonadota</taxon>
        <taxon>Alphaproteobacteria</taxon>
        <taxon>Acetobacterales</taxon>
        <taxon>Roseomonadaceae</taxon>
        <taxon>Falsiroseomonas</taxon>
    </lineage>
</organism>
<evidence type="ECO:0000256" key="2">
    <source>
        <dbReference type="ARBA" id="ARBA00012438"/>
    </source>
</evidence>
<evidence type="ECO:0000256" key="5">
    <source>
        <dbReference type="ARBA" id="ARBA00022741"/>
    </source>
</evidence>
<dbReference type="InterPro" id="IPR036097">
    <property type="entry name" value="HisK_dim/P_sf"/>
</dbReference>
<dbReference type="InterPro" id="IPR003661">
    <property type="entry name" value="HisK_dim/P_dom"/>
</dbReference>
<feature type="transmembrane region" description="Helical" evidence="9">
    <location>
        <begin position="95"/>
        <end position="115"/>
    </location>
</feature>
<feature type="transmembrane region" description="Helical" evidence="9">
    <location>
        <begin position="233"/>
        <end position="258"/>
    </location>
</feature>
<dbReference type="SUPFAM" id="SSF47384">
    <property type="entry name" value="Homodimeric domain of signal transducing histidine kinase"/>
    <property type="match status" value="1"/>
</dbReference>
<dbReference type="SMART" id="SM00388">
    <property type="entry name" value="HisKA"/>
    <property type="match status" value="1"/>
</dbReference>
<feature type="transmembrane region" description="Helical" evidence="9">
    <location>
        <begin position="198"/>
        <end position="218"/>
    </location>
</feature>
<dbReference type="PANTHER" id="PTHR43065:SF10">
    <property type="entry name" value="PEROXIDE STRESS-ACTIVATED HISTIDINE KINASE MAK3"/>
    <property type="match status" value="1"/>
</dbReference>
<dbReference type="Pfam" id="PF02518">
    <property type="entry name" value="HATPase_c"/>
    <property type="match status" value="1"/>
</dbReference>
<dbReference type="RefSeq" id="WP_168050722.1">
    <property type="nucleotide sequence ID" value="NZ_JAATJR010000004.1"/>
</dbReference>
<dbReference type="InterPro" id="IPR004358">
    <property type="entry name" value="Sig_transdc_His_kin-like_C"/>
</dbReference>
<comment type="caution">
    <text evidence="11">The sequence shown here is derived from an EMBL/GenBank/DDBJ whole genome shotgun (WGS) entry which is preliminary data.</text>
</comment>
<keyword evidence="12" id="KW-1185">Reference proteome</keyword>
<feature type="transmembrane region" description="Helical" evidence="9">
    <location>
        <begin position="127"/>
        <end position="151"/>
    </location>
</feature>
<keyword evidence="9" id="KW-0472">Membrane</keyword>